<dbReference type="PROSITE" id="PS51318">
    <property type="entry name" value="TAT"/>
    <property type="match status" value="1"/>
</dbReference>
<dbReference type="PANTHER" id="PTHR30532">
    <property type="entry name" value="IRON III DICITRATE-BINDING PERIPLASMIC PROTEIN"/>
    <property type="match status" value="1"/>
</dbReference>
<dbReference type="InterPro" id="IPR051313">
    <property type="entry name" value="Bact_iron-sidero_bind"/>
</dbReference>
<reference evidence="6 7" key="1">
    <citation type="submission" date="2018-10" db="EMBL/GenBank/DDBJ databases">
        <title>Genomic Encyclopedia of Archaeal and Bacterial Type Strains, Phase II (KMG-II): from individual species to whole genera.</title>
        <authorList>
            <person name="Goeker M."/>
        </authorList>
    </citation>
    <scope>NUCLEOTIDE SEQUENCE [LARGE SCALE GENOMIC DNA]</scope>
    <source>
        <strain evidence="6 7">DSM 11927</strain>
    </source>
</reference>
<dbReference type="RefSeq" id="WP_121304005.1">
    <property type="nucleotide sequence ID" value="NZ_RBWW01000002.1"/>
</dbReference>
<dbReference type="PANTHER" id="PTHR30532:SF1">
    <property type="entry name" value="IRON(3+)-HYDROXAMATE-BINDING PROTEIN FHUD"/>
    <property type="match status" value="1"/>
</dbReference>
<dbReference type="SUPFAM" id="SSF53807">
    <property type="entry name" value="Helical backbone' metal receptor"/>
    <property type="match status" value="1"/>
</dbReference>
<keyword evidence="3" id="KW-0732">Signal</keyword>
<keyword evidence="2" id="KW-0813">Transport</keyword>
<feature type="compositionally biased region" description="Low complexity" evidence="4">
    <location>
        <begin position="63"/>
        <end position="72"/>
    </location>
</feature>
<dbReference type="AlphaFoldDB" id="A0A495QV66"/>
<dbReference type="Gene3D" id="3.40.50.1980">
    <property type="entry name" value="Nitrogenase molybdenum iron protein domain"/>
    <property type="match status" value="2"/>
</dbReference>
<evidence type="ECO:0000256" key="1">
    <source>
        <dbReference type="ARBA" id="ARBA00004196"/>
    </source>
</evidence>
<comment type="subcellular location">
    <subcellularLocation>
        <location evidence="1">Cell envelope</location>
    </subcellularLocation>
</comment>
<name>A0A495QV66_9EURY</name>
<evidence type="ECO:0000256" key="2">
    <source>
        <dbReference type="ARBA" id="ARBA00022448"/>
    </source>
</evidence>
<evidence type="ECO:0000313" key="7">
    <source>
        <dbReference type="Proteomes" id="UP000268233"/>
    </source>
</evidence>
<accession>A0A495QV66</accession>
<proteinExistence type="predicted"/>
<dbReference type="Pfam" id="PF01497">
    <property type="entry name" value="Peripla_BP_2"/>
    <property type="match status" value="1"/>
</dbReference>
<gene>
    <name evidence="6" type="ORF">BDK61_3690</name>
</gene>
<organism evidence="6 7">
    <name type="scientific">Haloarcula quadrata</name>
    <dbReference type="NCBI Taxonomy" id="182779"/>
    <lineage>
        <taxon>Archaea</taxon>
        <taxon>Methanobacteriati</taxon>
        <taxon>Methanobacteriota</taxon>
        <taxon>Stenosarchaea group</taxon>
        <taxon>Halobacteria</taxon>
        <taxon>Halobacteriales</taxon>
        <taxon>Haloarculaceae</taxon>
        <taxon>Haloarcula</taxon>
    </lineage>
</organism>
<dbReference type="InterPro" id="IPR006311">
    <property type="entry name" value="TAT_signal"/>
</dbReference>
<feature type="domain" description="Fe/B12 periplasmic-binding" evidence="5">
    <location>
        <begin position="95"/>
        <end position="356"/>
    </location>
</feature>
<feature type="region of interest" description="Disordered" evidence="4">
    <location>
        <begin position="34"/>
        <end position="72"/>
    </location>
</feature>
<protein>
    <submittedName>
        <fullName evidence="6">Iron complex transport system substrate-binding protein</fullName>
    </submittedName>
</protein>
<keyword evidence="7" id="KW-1185">Reference proteome</keyword>
<evidence type="ECO:0000313" key="6">
    <source>
        <dbReference type="EMBL" id="RKS78051.1"/>
    </source>
</evidence>
<evidence type="ECO:0000256" key="3">
    <source>
        <dbReference type="ARBA" id="ARBA00022729"/>
    </source>
</evidence>
<evidence type="ECO:0000259" key="5">
    <source>
        <dbReference type="Pfam" id="PF01497"/>
    </source>
</evidence>
<evidence type="ECO:0000256" key="4">
    <source>
        <dbReference type="SAM" id="MobiDB-lite"/>
    </source>
</evidence>
<sequence length="411" mass="45638">MDDSEATLVTRRRILRTSVGTVGTLGVAGCQSGAEEAASATGDTPAENEDTATLTDEQRTTAEDAATASSSYSVSMEPVGEVTFESVPDRWMTYYSTYGDMGIALGHLDGLAGLFYVGDWPTDFYDRLPGVGVSLEDVQKISASDGIDREVFYEMDCDVHLMDPNMLTWIDDNWSESDVEDVRTEVGPFVGNHIRRRGYEWHNYRPYSLYEAFETVAEVFQEHDRYEVLREVHDGLLADLQAGLPPEDDRPSVGFLSVNSDFESGTFYAYPLGAGNGKKQYRDVRIDDAFADDIDGAFAEWDYEQLLSADPDALVFLYGFSHTSAEDFESGVEQMRDDPVGSQLTAVDEGRLYRGGTEYQGPIINLFQTEAAAKQLYPDQFGAWNGLEDPIPEAERLFDYHRVADVINGLA</sequence>
<dbReference type="InterPro" id="IPR002491">
    <property type="entry name" value="ABC_transptr_periplasmic_BD"/>
</dbReference>
<dbReference type="EMBL" id="RBWW01000002">
    <property type="protein sequence ID" value="RKS78051.1"/>
    <property type="molecule type" value="Genomic_DNA"/>
</dbReference>
<comment type="caution">
    <text evidence="6">The sequence shown here is derived from an EMBL/GenBank/DDBJ whole genome shotgun (WGS) entry which is preliminary data.</text>
</comment>
<dbReference type="Proteomes" id="UP000268233">
    <property type="component" value="Unassembled WGS sequence"/>
</dbReference>